<dbReference type="Gene3D" id="1.20.120.1220">
    <property type="match status" value="1"/>
</dbReference>
<evidence type="ECO:0000256" key="3">
    <source>
        <dbReference type="ARBA" id="ARBA00022692"/>
    </source>
</evidence>
<keyword evidence="4 6" id="KW-1133">Transmembrane helix</keyword>
<accession>A0A4V2UYF9</accession>
<sequence length="168" mass="17283">MLATILFLVFPAAMVLAACLDAFTMTIPNRLTIAFALLFAPAAAFAGLPLADIGLHLAAGAAMLAVAFGLFAMGWIGGGDAKFFAATALWLGWGGLLAYALYFSLIGGALTLAILAARAVPLPALLGRAQWLLRLHDARSGIPYGIALAVAGLIIYPATPWMQALVAG</sequence>
<dbReference type="InterPro" id="IPR052218">
    <property type="entry name" value="Preflagellin_Peptidase"/>
</dbReference>
<feature type="transmembrane region" description="Helical" evidence="6">
    <location>
        <begin position="141"/>
        <end position="159"/>
    </location>
</feature>
<dbReference type="GO" id="GO:0005886">
    <property type="term" value="C:plasma membrane"/>
    <property type="evidence" value="ECO:0007669"/>
    <property type="project" value="UniProtKB-SubCell"/>
</dbReference>
<organism evidence="8 9">
    <name type="scientific">Tepidamorphus gemmatus</name>
    <dbReference type="NCBI Taxonomy" id="747076"/>
    <lineage>
        <taxon>Bacteria</taxon>
        <taxon>Pseudomonadati</taxon>
        <taxon>Pseudomonadota</taxon>
        <taxon>Alphaproteobacteria</taxon>
        <taxon>Hyphomicrobiales</taxon>
        <taxon>Tepidamorphaceae</taxon>
        <taxon>Tepidamorphus</taxon>
    </lineage>
</organism>
<evidence type="ECO:0000259" key="7">
    <source>
        <dbReference type="Pfam" id="PF01478"/>
    </source>
</evidence>
<reference evidence="8 9" key="1">
    <citation type="submission" date="2019-03" db="EMBL/GenBank/DDBJ databases">
        <title>Genomic Encyclopedia of Type Strains, Phase IV (KMG-IV): sequencing the most valuable type-strain genomes for metagenomic binning, comparative biology and taxonomic classification.</title>
        <authorList>
            <person name="Goeker M."/>
        </authorList>
    </citation>
    <scope>NUCLEOTIDE SEQUENCE [LARGE SCALE GENOMIC DNA]</scope>
    <source>
        <strain evidence="8 9">DSM 19345</strain>
    </source>
</reference>
<evidence type="ECO:0000256" key="4">
    <source>
        <dbReference type="ARBA" id="ARBA00022989"/>
    </source>
</evidence>
<keyword evidence="2" id="KW-1003">Cell membrane</keyword>
<proteinExistence type="predicted"/>
<feature type="transmembrane region" description="Helical" evidence="6">
    <location>
        <begin position="27"/>
        <end position="48"/>
    </location>
</feature>
<evidence type="ECO:0000313" key="9">
    <source>
        <dbReference type="Proteomes" id="UP000295678"/>
    </source>
</evidence>
<feature type="transmembrane region" description="Helical" evidence="6">
    <location>
        <begin position="55"/>
        <end position="76"/>
    </location>
</feature>
<dbReference type="PANTHER" id="PTHR36506">
    <property type="entry name" value="PREFLAGELLIN PEPTIDASE"/>
    <property type="match status" value="1"/>
</dbReference>
<comment type="subcellular location">
    <subcellularLocation>
        <location evidence="1">Cell membrane</location>
        <topology evidence="1">Multi-pass membrane protein</topology>
    </subcellularLocation>
</comment>
<gene>
    <name evidence="8" type="ORF">EDC22_11075</name>
</gene>
<evidence type="ECO:0000256" key="5">
    <source>
        <dbReference type="ARBA" id="ARBA00023136"/>
    </source>
</evidence>
<feature type="domain" description="Prepilin type IV endopeptidase peptidase" evidence="7">
    <location>
        <begin position="8"/>
        <end position="111"/>
    </location>
</feature>
<dbReference type="PANTHER" id="PTHR36506:SF1">
    <property type="entry name" value="PREFLAGELLIN PEPTIDASE"/>
    <property type="match status" value="1"/>
</dbReference>
<evidence type="ECO:0000256" key="2">
    <source>
        <dbReference type="ARBA" id="ARBA00022475"/>
    </source>
</evidence>
<dbReference type="OrthoDB" id="5329005at2"/>
<comment type="caution">
    <text evidence="8">The sequence shown here is derived from an EMBL/GenBank/DDBJ whole genome shotgun (WGS) entry which is preliminary data.</text>
</comment>
<evidence type="ECO:0000313" key="8">
    <source>
        <dbReference type="EMBL" id="TCT07228.1"/>
    </source>
</evidence>
<dbReference type="EMBL" id="SMAK01000010">
    <property type="protein sequence ID" value="TCT07228.1"/>
    <property type="molecule type" value="Genomic_DNA"/>
</dbReference>
<name>A0A4V2UYF9_9HYPH</name>
<dbReference type="InterPro" id="IPR000045">
    <property type="entry name" value="Prepilin_IV_endopep_pep"/>
</dbReference>
<keyword evidence="3 6" id="KW-0812">Transmembrane</keyword>
<protein>
    <submittedName>
        <fullName evidence="8">Prepilin peptidase CpaA</fullName>
    </submittedName>
</protein>
<dbReference type="Proteomes" id="UP000295678">
    <property type="component" value="Unassembled WGS sequence"/>
</dbReference>
<dbReference type="RefSeq" id="WP_132807439.1">
    <property type="nucleotide sequence ID" value="NZ_SMAK01000010.1"/>
</dbReference>
<dbReference type="AlphaFoldDB" id="A0A4V2UYF9"/>
<keyword evidence="9" id="KW-1185">Reference proteome</keyword>
<evidence type="ECO:0000256" key="1">
    <source>
        <dbReference type="ARBA" id="ARBA00004651"/>
    </source>
</evidence>
<keyword evidence="5 6" id="KW-0472">Membrane</keyword>
<evidence type="ECO:0000256" key="6">
    <source>
        <dbReference type="SAM" id="Phobius"/>
    </source>
</evidence>
<dbReference type="GO" id="GO:0004190">
    <property type="term" value="F:aspartic-type endopeptidase activity"/>
    <property type="evidence" value="ECO:0007669"/>
    <property type="project" value="InterPro"/>
</dbReference>
<feature type="transmembrane region" description="Helical" evidence="6">
    <location>
        <begin position="96"/>
        <end position="120"/>
    </location>
</feature>
<dbReference type="Pfam" id="PF01478">
    <property type="entry name" value="Peptidase_A24"/>
    <property type="match status" value="1"/>
</dbReference>